<dbReference type="AlphaFoldDB" id="A0A0F7ZTD0"/>
<evidence type="ECO:0000256" key="6">
    <source>
        <dbReference type="ARBA" id="ARBA00035188"/>
    </source>
</evidence>
<dbReference type="GO" id="GO:0003735">
    <property type="term" value="F:structural constituent of ribosome"/>
    <property type="evidence" value="ECO:0007669"/>
    <property type="project" value="InterPro"/>
</dbReference>
<dbReference type="Proteomes" id="UP000054481">
    <property type="component" value="Unassembled WGS sequence"/>
</dbReference>
<dbReference type="Pfam" id="PF05047">
    <property type="entry name" value="L51_S25_CI-B8"/>
    <property type="match status" value="1"/>
</dbReference>
<dbReference type="InterPro" id="IPR039927">
    <property type="entry name" value="Ribosomal_mL43"/>
</dbReference>
<keyword evidence="3" id="KW-0689">Ribosomal protein</keyword>
<dbReference type="SUPFAM" id="SSF52833">
    <property type="entry name" value="Thioredoxin-like"/>
    <property type="match status" value="1"/>
</dbReference>
<keyword evidence="5" id="KW-0687">Ribonucleoprotein</keyword>
<feature type="domain" description="Ribosomal protein/NADH dehydrogenase" evidence="7">
    <location>
        <begin position="38"/>
        <end position="111"/>
    </location>
</feature>
<evidence type="ECO:0000256" key="5">
    <source>
        <dbReference type="ARBA" id="ARBA00023274"/>
    </source>
</evidence>
<dbReference type="Gene3D" id="3.40.30.10">
    <property type="entry name" value="Glutaredoxin"/>
    <property type="match status" value="1"/>
</dbReference>
<dbReference type="FunFam" id="3.40.30.10:FF:000173">
    <property type="entry name" value="Mitochondrial 54S ribosomal protein"/>
    <property type="match status" value="1"/>
</dbReference>
<keyword evidence="9" id="KW-1185">Reference proteome</keyword>
<dbReference type="InterPro" id="IPR007741">
    <property type="entry name" value="Ribosomal_mL43/mS25/NADH_DH"/>
</dbReference>
<reference evidence="8 9" key="1">
    <citation type="journal article" date="2014" name="Genome Biol. Evol.">
        <title>Comparative genomics and transcriptomics analyses reveal divergent lifestyle features of nematode endoparasitic fungus Hirsutella minnesotensis.</title>
        <authorList>
            <person name="Lai Y."/>
            <person name="Liu K."/>
            <person name="Zhang X."/>
            <person name="Zhang X."/>
            <person name="Li K."/>
            <person name="Wang N."/>
            <person name="Shu C."/>
            <person name="Wu Y."/>
            <person name="Wang C."/>
            <person name="Bushley K.E."/>
            <person name="Xiang M."/>
            <person name="Liu X."/>
        </authorList>
    </citation>
    <scope>NUCLEOTIDE SEQUENCE [LARGE SCALE GENOMIC DNA]</scope>
    <source>
        <strain evidence="8 9">3608</strain>
    </source>
</reference>
<gene>
    <name evidence="8" type="ORF">HIM_07661</name>
</gene>
<evidence type="ECO:0000313" key="8">
    <source>
        <dbReference type="EMBL" id="KJZ72898.1"/>
    </source>
</evidence>
<dbReference type="SMART" id="SM00916">
    <property type="entry name" value="L51_S25_CI-B8"/>
    <property type="match status" value="1"/>
</dbReference>
<dbReference type="InterPro" id="IPR036249">
    <property type="entry name" value="Thioredoxin-like_sf"/>
</dbReference>
<evidence type="ECO:0000256" key="4">
    <source>
        <dbReference type="ARBA" id="ARBA00023128"/>
    </source>
</evidence>
<evidence type="ECO:0000256" key="3">
    <source>
        <dbReference type="ARBA" id="ARBA00022980"/>
    </source>
</evidence>
<comment type="similarity">
    <text evidence="2">Belongs to the mitochondrion-specific ribosomal protein mL43 family.</text>
</comment>
<dbReference type="OrthoDB" id="88at2759"/>
<evidence type="ECO:0000313" key="9">
    <source>
        <dbReference type="Proteomes" id="UP000054481"/>
    </source>
</evidence>
<dbReference type="GO" id="GO:0032543">
    <property type="term" value="P:mitochondrial translation"/>
    <property type="evidence" value="ECO:0007669"/>
    <property type="project" value="InterPro"/>
</dbReference>
<keyword evidence="4" id="KW-0496">Mitochondrion</keyword>
<dbReference type="PANTHER" id="PTHR21396">
    <property type="entry name" value="39S RIBOSOMAL PROTEIN L43"/>
    <property type="match status" value="1"/>
</dbReference>
<evidence type="ECO:0000256" key="1">
    <source>
        <dbReference type="ARBA" id="ARBA00004173"/>
    </source>
</evidence>
<evidence type="ECO:0000256" key="2">
    <source>
        <dbReference type="ARBA" id="ARBA00006073"/>
    </source>
</evidence>
<protein>
    <recommendedName>
        <fullName evidence="6">Large ribosomal subunit protein mL43</fullName>
    </recommendedName>
</protein>
<sequence>MTVRALRAISKAGAISTNRNGVGAFLLPCRKLNFFYCDWAGSSVGMCVFIQALLPKFAAAHPQIEICVSPRPGKHPSVVAHYVNGRTKPVCTRNLDASGILRKVTLLRDSSGERLIKTNKPVKSKASSIRGIWSPYHGTGMPV</sequence>
<organism evidence="8 9">
    <name type="scientific">Hirsutella minnesotensis 3608</name>
    <dbReference type="NCBI Taxonomy" id="1043627"/>
    <lineage>
        <taxon>Eukaryota</taxon>
        <taxon>Fungi</taxon>
        <taxon>Dikarya</taxon>
        <taxon>Ascomycota</taxon>
        <taxon>Pezizomycotina</taxon>
        <taxon>Sordariomycetes</taxon>
        <taxon>Hypocreomycetidae</taxon>
        <taxon>Hypocreales</taxon>
        <taxon>Ophiocordycipitaceae</taxon>
        <taxon>Hirsutella</taxon>
    </lineage>
</organism>
<proteinExistence type="inferred from homology"/>
<name>A0A0F7ZTD0_9HYPO</name>
<accession>A0A0F7ZTD0</accession>
<dbReference type="EMBL" id="KQ030540">
    <property type="protein sequence ID" value="KJZ72898.1"/>
    <property type="molecule type" value="Genomic_DNA"/>
</dbReference>
<dbReference type="GO" id="GO:0005762">
    <property type="term" value="C:mitochondrial large ribosomal subunit"/>
    <property type="evidence" value="ECO:0007669"/>
    <property type="project" value="TreeGrafter"/>
</dbReference>
<comment type="subcellular location">
    <subcellularLocation>
        <location evidence="1">Mitochondrion</location>
    </subcellularLocation>
</comment>
<evidence type="ECO:0000259" key="7">
    <source>
        <dbReference type="SMART" id="SM00916"/>
    </source>
</evidence>
<dbReference type="PANTHER" id="PTHR21396:SF2">
    <property type="entry name" value="LARGE RIBOSOMAL SUBUNIT PROTEIN ML43"/>
    <property type="match status" value="1"/>
</dbReference>